<reference evidence="4 5" key="1">
    <citation type="submission" date="2015-09" db="EMBL/GenBank/DDBJ databases">
        <authorList>
            <consortium name="Pathogen Informatics"/>
        </authorList>
    </citation>
    <scope>NUCLEOTIDE SEQUENCE [LARGE SCALE GENOMIC DNA]</scope>
    <source>
        <strain evidence="1 4">2789STDY5834875</strain>
        <strain evidence="2 5">2789STDY5834878</strain>
    </source>
</reference>
<evidence type="ECO:0000313" key="1">
    <source>
        <dbReference type="EMBL" id="CUQ76022.1"/>
    </source>
</evidence>
<gene>
    <name evidence="1" type="ORF">ERS852490_00830</name>
    <name evidence="2" type="ORF">ERS852492_00111</name>
    <name evidence="3" type="ORF">GKE48_07615</name>
</gene>
<dbReference type="AlphaFoldDB" id="A0A174YQR9"/>
<dbReference type="Proteomes" id="UP000095780">
    <property type="component" value="Unassembled WGS sequence"/>
</dbReference>
<proteinExistence type="predicted"/>
<evidence type="ECO:0000313" key="6">
    <source>
        <dbReference type="Proteomes" id="UP000481964"/>
    </source>
</evidence>
<evidence type="ECO:0000313" key="5">
    <source>
        <dbReference type="Proteomes" id="UP000095780"/>
    </source>
</evidence>
<accession>A0A174YQR9</accession>
<protein>
    <submittedName>
        <fullName evidence="1">Uncharacterized protein</fullName>
    </submittedName>
</protein>
<evidence type="ECO:0000313" key="2">
    <source>
        <dbReference type="EMBL" id="CUQ79703.1"/>
    </source>
</evidence>
<dbReference type="EMBL" id="CZBV01000001">
    <property type="protein sequence ID" value="CUQ79703.1"/>
    <property type="molecule type" value="Genomic_DNA"/>
</dbReference>
<dbReference type="EMBL" id="WKRD01000005">
    <property type="protein sequence ID" value="MSC57312.1"/>
    <property type="molecule type" value="Genomic_DNA"/>
</dbReference>
<organism evidence="1 4">
    <name type="scientific">Lachnospira eligens</name>
    <dbReference type="NCBI Taxonomy" id="39485"/>
    <lineage>
        <taxon>Bacteria</taxon>
        <taxon>Bacillati</taxon>
        <taxon>Bacillota</taxon>
        <taxon>Clostridia</taxon>
        <taxon>Lachnospirales</taxon>
        <taxon>Lachnospiraceae</taxon>
        <taxon>Lachnospira</taxon>
    </lineage>
</organism>
<name>A0A174YQR9_9FIRM</name>
<evidence type="ECO:0000313" key="4">
    <source>
        <dbReference type="Proteomes" id="UP000095621"/>
    </source>
</evidence>
<sequence length="462" mass="53172">MKNLGYIAGEITKGKNLSENLLKYGNGMCSMYNGLGFIKMSMNYYTVLDIARDLQNDKDLLNMINRLNELVERFVENDECDDYEAFNELNSFREQIIEIMEVITAYVDRLRIYEHVLNRVEYRFNEGELDYDYYNTYMTNEIMHYILSDKDNVVINGKISEIVGQLPVRMLKDRFFEHIRDAFTLYHGAGKDSIDDFYYTLSTSAMLSGEAGFDKFPDVYDIYNTLAGADYRNIDKDEYVRLKGALDIATEKMTDYADVYVLLTQVVNDALTVVLTRRNTLDRIEEIENAKNVLSKTRNAYVTGERFEDISEDFAAFEGKQERILEAVSSGDYAIEYSLANFVDELKEYELLSAYNALSKTLKLQSGSDFVKLESEVFAEIPDNSYADETAEKLIMELDDSFKNMNVMVKRAVMASVLSSLPVFFNNTEEIQAYINNSLMQCNDDAEQKAVVEIIKTMISDN</sequence>
<evidence type="ECO:0000313" key="3">
    <source>
        <dbReference type="EMBL" id="MSC57312.1"/>
    </source>
</evidence>
<dbReference type="OrthoDB" id="1727081at2"/>
<dbReference type="Proteomes" id="UP000095621">
    <property type="component" value="Unassembled WGS sequence"/>
</dbReference>
<dbReference type="RefSeq" id="WP_022098532.1">
    <property type="nucleotide sequence ID" value="NZ_CABIXW010000001.1"/>
</dbReference>
<dbReference type="EMBL" id="CZBU01000002">
    <property type="protein sequence ID" value="CUQ76022.1"/>
    <property type="molecule type" value="Genomic_DNA"/>
</dbReference>
<reference evidence="3 6" key="2">
    <citation type="journal article" date="2019" name="Nat. Med.">
        <title>A library of human gut bacterial isolates paired with longitudinal multiomics data enables mechanistic microbiome research.</title>
        <authorList>
            <person name="Poyet M."/>
            <person name="Groussin M."/>
            <person name="Gibbons S.M."/>
            <person name="Avila-Pacheco J."/>
            <person name="Jiang X."/>
            <person name="Kearney S.M."/>
            <person name="Perrotta A.R."/>
            <person name="Berdy B."/>
            <person name="Zhao S."/>
            <person name="Lieberman T.D."/>
            <person name="Swanson P.K."/>
            <person name="Smith M."/>
            <person name="Roesemann S."/>
            <person name="Alexander J.E."/>
            <person name="Rich S.A."/>
            <person name="Livny J."/>
            <person name="Vlamakis H."/>
            <person name="Clish C."/>
            <person name="Bullock K."/>
            <person name="Deik A."/>
            <person name="Scott J."/>
            <person name="Pierce K.A."/>
            <person name="Xavier R.J."/>
            <person name="Alm E.J."/>
        </authorList>
    </citation>
    <scope>NUCLEOTIDE SEQUENCE [LARGE SCALE GENOMIC DNA]</scope>
    <source>
        <strain evidence="3 6">BIOML-A1</strain>
    </source>
</reference>
<dbReference type="Proteomes" id="UP000481964">
    <property type="component" value="Unassembled WGS sequence"/>
</dbReference>